<protein>
    <submittedName>
        <fullName evidence="4">Response regulator receiver domain-containing protein</fullName>
    </submittedName>
</protein>
<dbReference type="SUPFAM" id="SSF52172">
    <property type="entry name" value="CheY-like"/>
    <property type="match status" value="1"/>
</dbReference>
<dbReference type="AlphaFoldDB" id="A0A1I4C3F0"/>
<dbReference type="PANTHER" id="PTHR44591:SF3">
    <property type="entry name" value="RESPONSE REGULATORY DOMAIN-CONTAINING PROTEIN"/>
    <property type="match status" value="1"/>
</dbReference>
<accession>A0A1I4C3F0</accession>
<dbReference type="Gene3D" id="3.40.50.2300">
    <property type="match status" value="1"/>
</dbReference>
<evidence type="ECO:0000256" key="2">
    <source>
        <dbReference type="PROSITE-ProRule" id="PRU00169"/>
    </source>
</evidence>
<dbReference type="Pfam" id="PF00072">
    <property type="entry name" value="Response_reg"/>
    <property type="match status" value="1"/>
</dbReference>
<dbReference type="PANTHER" id="PTHR44591">
    <property type="entry name" value="STRESS RESPONSE REGULATOR PROTEIN 1"/>
    <property type="match status" value="1"/>
</dbReference>
<feature type="domain" description="Response regulatory" evidence="3">
    <location>
        <begin position="7"/>
        <end position="123"/>
    </location>
</feature>
<reference evidence="4 5" key="1">
    <citation type="submission" date="2016-10" db="EMBL/GenBank/DDBJ databases">
        <authorList>
            <person name="de Groot N.N."/>
        </authorList>
    </citation>
    <scope>NUCLEOTIDE SEQUENCE [LARGE SCALE GENOMIC DNA]</scope>
    <source>
        <strain evidence="4 5">DSM 19981</strain>
    </source>
</reference>
<evidence type="ECO:0000313" key="5">
    <source>
        <dbReference type="Proteomes" id="UP000199473"/>
    </source>
</evidence>
<name>A0A1I4C3F0_9PROT</name>
<evidence type="ECO:0000313" key="4">
    <source>
        <dbReference type="EMBL" id="SFK74661.1"/>
    </source>
</evidence>
<evidence type="ECO:0000256" key="1">
    <source>
        <dbReference type="ARBA" id="ARBA00022553"/>
    </source>
</evidence>
<dbReference type="InterPro" id="IPR050595">
    <property type="entry name" value="Bact_response_regulator"/>
</dbReference>
<dbReference type="PROSITE" id="PS50110">
    <property type="entry name" value="RESPONSE_REGULATORY"/>
    <property type="match status" value="1"/>
</dbReference>
<proteinExistence type="predicted"/>
<dbReference type="EMBL" id="FOSQ01000006">
    <property type="protein sequence ID" value="SFK74661.1"/>
    <property type="molecule type" value="Genomic_DNA"/>
</dbReference>
<keyword evidence="1 2" id="KW-0597">Phosphoprotein</keyword>
<dbReference type="STRING" id="1123062.SAMN02745775_106314"/>
<dbReference type="Proteomes" id="UP000199473">
    <property type="component" value="Unassembled WGS sequence"/>
</dbReference>
<dbReference type="RefSeq" id="WP_092961139.1">
    <property type="nucleotide sequence ID" value="NZ_FOSQ01000006.1"/>
</dbReference>
<evidence type="ECO:0000259" key="3">
    <source>
        <dbReference type="PROSITE" id="PS50110"/>
    </source>
</evidence>
<dbReference type="SMART" id="SM00448">
    <property type="entry name" value="REC"/>
    <property type="match status" value="1"/>
</dbReference>
<dbReference type="InterPro" id="IPR011006">
    <property type="entry name" value="CheY-like_superfamily"/>
</dbReference>
<organism evidence="4 5">
    <name type="scientific">Falsiroseomonas stagni DSM 19981</name>
    <dbReference type="NCBI Taxonomy" id="1123062"/>
    <lineage>
        <taxon>Bacteria</taxon>
        <taxon>Pseudomonadati</taxon>
        <taxon>Pseudomonadota</taxon>
        <taxon>Alphaproteobacteria</taxon>
        <taxon>Acetobacterales</taxon>
        <taxon>Roseomonadaceae</taxon>
        <taxon>Falsiroseomonas</taxon>
    </lineage>
</organism>
<dbReference type="GO" id="GO:0000160">
    <property type="term" value="P:phosphorelay signal transduction system"/>
    <property type="evidence" value="ECO:0007669"/>
    <property type="project" value="InterPro"/>
</dbReference>
<dbReference type="OrthoDB" id="8019678at2"/>
<dbReference type="InterPro" id="IPR001789">
    <property type="entry name" value="Sig_transdc_resp-reg_receiver"/>
</dbReference>
<sequence length="125" mass="13319">MASIARRILVAEDEGLAAMAIEDELLAQGYEVVLAPDGQAAMEAAARQPPDLLLTDLRMPRLDGAGLIRALRATRPDLPVVVMTGYAPAGGQEAFRRDGEAPVSLFSKPLDMDAVLAELRRLLPG</sequence>
<feature type="modified residue" description="4-aspartylphosphate" evidence="2">
    <location>
        <position position="56"/>
    </location>
</feature>
<gene>
    <name evidence="4" type="ORF">SAMN02745775_106314</name>
</gene>
<keyword evidence="5" id="KW-1185">Reference proteome</keyword>